<comment type="caution">
    <text evidence="2">The sequence shown here is derived from an EMBL/GenBank/DDBJ whole genome shotgun (WGS) entry which is preliminary data.</text>
</comment>
<keyword evidence="1" id="KW-0812">Transmembrane</keyword>
<reference evidence="3" key="1">
    <citation type="journal article" date="2019" name="Int. J. Syst. Evol. Microbiol.">
        <title>The Global Catalogue of Microorganisms (GCM) 10K type strain sequencing project: providing services to taxonomists for standard genome sequencing and annotation.</title>
        <authorList>
            <consortium name="The Broad Institute Genomics Platform"/>
            <consortium name="The Broad Institute Genome Sequencing Center for Infectious Disease"/>
            <person name="Wu L."/>
            <person name="Ma J."/>
        </authorList>
    </citation>
    <scope>NUCLEOTIDE SEQUENCE [LARGE SCALE GENOMIC DNA]</scope>
    <source>
        <strain evidence="3">CCM 2050</strain>
    </source>
</reference>
<organism evidence="2 3">
    <name type="scientific">Psychrobacter glacincola</name>
    <dbReference type="NCBI Taxonomy" id="56810"/>
    <lineage>
        <taxon>Bacteria</taxon>
        <taxon>Pseudomonadati</taxon>
        <taxon>Pseudomonadota</taxon>
        <taxon>Gammaproteobacteria</taxon>
        <taxon>Moraxellales</taxon>
        <taxon>Moraxellaceae</taxon>
        <taxon>Psychrobacter</taxon>
    </lineage>
</organism>
<keyword evidence="3" id="KW-1185">Reference proteome</keyword>
<dbReference type="RefSeq" id="WP_201564565.1">
    <property type="nucleotide sequence ID" value="NZ_CAJGZK010000028.1"/>
</dbReference>
<evidence type="ECO:0008006" key="4">
    <source>
        <dbReference type="Google" id="ProtNLM"/>
    </source>
</evidence>
<name>A0ABW1W8I7_9GAMM</name>
<evidence type="ECO:0000313" key="3">
    <source>
        <dbReference type="Proteomes" id="UP001596264"/>
    </source>
</evidence>
<sequence length="222" mass="26493">MSSMLKTDSLDAKDINEKYFDNHESLDVYKQLKQREQTWWKSRQQLTLLRERQMFWFGDNSFMMWLLWQLVSYIVVAMVLMLLSKLLDISLPLWQYIALFVIQTLIFIVMLSFKDRFAKQLQYKINQADLSREEMLNEMTILASDSLYRDVHAKAPITLKQIYRYYNAELRLASLHRLLQKEVDAGRLMYGEQKVQADILPLELADDALKEYARDIIYKSLI</sequence>
<accession>A0ABW1W8I7</accession>
<evidence type="ECO:0000256" key="1">
    <source>
        <dbReference type="SAM" id="Phobius"/>
    </source>
</evidence>
<dbReference type="EMBL" id="JBHSTZ010000061">
    <property type="protein sequence ID" value="MFC6382265.1"/>
    <property type="molecule type" value="Genomic_DNA"/>
</dbReference>
<keyword evidence="1" id="KW-1133">Transmembrane helix</keyword>
<proteinExistence type="predicted"/>
<gene>
    <name evidence="2" type="ORF">ACFP58_12520</name>
</gene>
<dbReference type="Proteomes" id="UP001596264">
    <property type="component" value="Unassembled WGS sequence"/>
</dbReference>
<feature type="transmembrane region" description="Helical" evidence="1">
    <location>
        <begin position="62"/>
        <end position="87"/>
    </location>
</feature>
<evidence type="ECO:0000313" key="2">
    <source>
        <dbReference type="EMBL" id="MFC6382265.1"/>
    </source>
</evidence>
<keyword evidence="1" id="KW-0472">Membrane</keyword>
<protein>
    <recommendedName>
        <fullName evidence="4">DUF4231 domain-containing protein</fullName>
    </recommendedName>
</protein>
<feature type="transmembrane region" description="Helical" evidence="1">
    <location>
        <begin position="93"/>
        <end position="113"/>
    </location>
</feature>